<protein>
    <submittedName>
        <fullName evidence="1">Glycoside hydrolase/deacetylase</fullName>
    </submittedName>
</protein>
<accession>A0ACD3AA84</accession>
<evidence type="ECO:0000313" key="1">
    <source>
        <dbReference type="EMBL" id="TFK62627.1"/>
    </source>
</evidence>
<sequence>MAVLARTMSVQERGNFPEKRMEGPEPRDLSTNGIKLRWLDEQGWDDGLLGWGYEVLAACRALAPQVALFGFGRRAALAGTDSTRCGTIFSVVRIDDPQIIDQEGNSRDPNGECAPYYYPQVANQIASFPTIWQPATILPSDTNAQSKWASIQPSVPNIPVKGSNGSSVDALGTYDHSDPDCWWSFQQCTHPKASGVPPDVSMAPEPNTLGYGFDDGPNCSHNAFYDYLQSQNQKATLFFIGSNTLDWPMEALRGLQDGHEICVLTSFASADAFAELYYTMQAIKLVTGVTPTCWRPPFGDVDDRIRAIANGLGLQTIMWQYDSNDWKAGTGNVTDADVDANYATLCSQAVSGNFASAGTIMLTHELNNFTMSEAVKFYPQLKQSFQHLVPVGVALNKSQPYVEPGYFLPNFTQYISGTTTIAPIPGLQPSTTASLPGTSPTGSSAPDTAKTSGGARVLNEVRGIVWILPVIASLSLWL</sequence>
<proteinExistence type="predicted"/>
<name>A0ACD3AA84_9AGAR</name>
<keyword evidence="2" id="KW-1185">Reference proteome</keyword>
<organism evidence="1 2">
    <name type="scientific">Pluteus cervinus</name>
    <dbReference type="NCBI Taxonomy" id="181527"/>
    <lineage>
        <taxon>Eukaryota</taxon>
        <taxon>Fungi</taxon>
        <taxon>Dikarya</taxon>
        <taxon>Basidiomycota</taxon>
        <taxon>Agaricomycotina</taxon>
        <taxon>Agaricomycetes</taxon>
        <taxon>Agaricomycetidae</taxon>
        <taxon>Agaricales</taxon>
        <taxon>Pluteineae</taxon>
        <taxon>Pluteaceae</taxon>
        <taxon>Pluteus</taxon>
    </lineage>
</organism>
<dbReference type="Proteomes" id="UP000308600">
    <property type="component" value="Unassembled WGS sequence"/>
</dbReference>
<gene>
    <name evidence="1" type="ORF">BDN72DRAFT_862711</name>
</gene>
<evidence type="ECO:0000313" key="2">
    <source>
        <dbReference type="Proteomes" id="UP000308600"/>
    </source>
</evidence>
<keyword evidence="1" id="KW-0378">Hydrolase</keyword>
<dbReference type="EMBL" id="ML208570">
    <property type="protein sequence ID" value="TFK62627.1"/>
    <property type="molecule type" value="Genomic_DNA"/>
</dbReference>
<reference evidence="1 2" key="1">
    <citation type="journal article" date="2019" name="Nat. Ecol. Evol.">
        <title>Megaphylogeny resolves global patterns of mushroom evolution.</title>
        <authorList>
            <person name="Varga T."/>
            <person name="Krizsan K."/>
            <person name="Foldi C."/>
            <person name="Dima B."/>
            <person name="Sanchez-Garcia M."/>
            <person name="Sanchez-Ramirez S."/>
            <person name="Szollosi G.J."/>
            <person name="Szarkandi J.G."/>
            <person name="Papp V."/>
            <person name="Albert L."/>
            <person name="Andreopoulos W."/>
            <person name="Angelini C."/>
            <person name="Antonin V."/>
            <person name="Barry K.W."/>
            <person name="Bougher N.L."/>
            <person name="Buchanan P."/>
            <person name="Buyck B."/>
            <person name="Bense V."/>
            <person name="Catcheside P."/>
            <person name="Chovatia M."/>
            <person name="Cooper J."/>
            <person name="Damon W."/>
            <person name="Desjardin D."/>
            <person name="Finy P."/>
            <person name="Geml J."/>
            <person name="Haridas S."/>
            <person name="Hughes K."/>
            <person name="Justo A."/>
            <person name="Karasinski D."/>
            <person name="Kautmanova I."/>
            <person name="Kiss B."/>
            <person name="Kocsube S."/>
            <person name="Kotiranta H."/>
            <person name="LaButti K.M."/>
            <person name="Lechner B.E."/>
            <person name="Liimatainen K."/>
            <person name="Lipzen A."/>
            <person name="Lukacs Z."/>
            <person name="Mihaltcheva S."/>
            <person name="Morgado L.N."/>
            <person name="Niskanen T."/>
            <person name="Noordeloos M.E."/>
            <person name="Ohm R.A."/>
            <person name="Ortiz-Santana B."/>
            <person name="Ovrebo C."/>
            <person name="Racz N."/>
            <person name="Riley R."/>
            <person name="Savchenko A."/>
            <person name="Shiryaev A."/>
            <person name="Soop K."/>
            <person name="Spirin V."/>
            <person name="Szebenyi C."/>
            <person name="Tomsovsky M."/>
            <person name="Tulloss R.E."/>
            <person name="Uehling J."/>
            <person name="Grigoriev I.V."/>
            <person name="Vagvolgyi C."/>
            <person name="Papp T."/>
            <person name="Martin F.M."/>
            <person name="Miettinen O."/>
            <person name="Hibbett D.S."/>
            <person name="Nagy L.G."/>
        </authorList>
    </citation>
    <scope>NUCLEOTIDE SEQUENCE [LARGE SCALE GENOMIC DNA]</scope>
    <source>
        <strain evidence="1 2">NL-1719</strain>
    </source>
</reference>